<evidence type="ECO:0000313" key="2">
    <source>
        <dbReference type="EMBL" id="KAF5841086.1"/>
    </source>
</evidence>
<keyword evidence="3" id="KW-1185">Reference proteome</keyword>
<dbReference type="EMBL" id="MU069495">
    <property type="protein sequence ID" value="KAF5841086.1"/>
    <property type="molecule type" value="Genomic_DNA"/>
</dbReference>
<keyword evidence="1" id="KW-0812">Transmembrane</keyword>
<reference evidence="2" key="1">
    <citation type="submission" date="2017-08" db="EMBL/GenBank/DDBJ databases">
        <authorList>
            <person name="Polle J.E."/>
            <person name="Barry K."/>
            <person name="Cushman J."/>
            <person name="Schmutz J."/>
            <person name="Tran D."/>
            <person name="Hathwaick L.T."/>
            <person name="Yim W.C."/>
            <person name="Jenkins J."/>
            <person name="Mckie-Krisberg Z.M."/>
            <person name="Prochnik S."/>
            <person name="Lindquist E."/>
            <person name="Dockter R.B."/>
            <person name="Adam C."/>
            <person name="Molina H."/>
            <person name="Bunkerborg J."/>
            <person name="Jin E."/>
            <person name="Buchheim M."/>
            <person name="Magnuson J."/>
        </authorList>
    </citation>
    <scope>NUCLEOTIDE SEQUENCE</scope>
    <source>
        <strain evidence="2">CCAP 19/18</strain>
    </source>
</reference>
<gene>
    <name evidence="2" type="ORF">DUNSADRAFT_14485</name>
</gene>
<name>A0ABQ7H2J5_DUNSA</name>
<keyword evidence="1" id="KW-0472">Membrane</keyword>
<keyword evidence="1" id="KW-1133">Transmembrane helix</keyword>
<dbReference type="Proteomes" id="UP000815325">
    <property type="component" value="Unassembled WGS sequence"/>
</dbReference>
<comment type="caution">
    <text evidence="2">The sequence shown here is derived from an EMBL/GenBank/DDBJ whole genome shotgun (WGS) entry which is preliminary data.</text>
</comment>
<proteinExistence type="predicted"/>
<organism evidence="2 3">
    <name type="scientific">Dunaliella salina</name>
    <name type="common">Green alga</name>
    <name type="synonym">Protococcus salinus</name>
    <dbReference type="NCBI Taxonomy" id="3046"/>
    <lineage>
        <taxon>Eukaryota</taxon>
        <taxon>Viridiplantae</taxon>
        <taxon>Chlorophyta</taxon>
        <taxon>core chlorophytes</taxon>
        <taxon>Chlorophyceae</taxon>
        <taxon>CS clade</taxon>
        <taxon>Chlamydomonadales</taxon>
        <taxon>Dunaliellaceae</taxon>
        <taxon>Dunaliella</taxon>
    </lineage>
</organism>
<protein>
    <submittedName>
        <fullName evidence="2">Uncharacterized protein</fullName>
    </submittedName>
</protein>
<evidence type="ECO:0000256" key="1">
    <source>
        <dbReference type="SAM" id="Phobius"/>
    </source>
</evidence>
<feature type="transmembrane region" description="Helical" evidence="1">
    <location>
        <begin position="60"/>
        <end position="79"/>
    </location>
</feature>
<evidence type="ECO:0000313" key="3">
    <source>
        <dbReference type="Proteomes" id="UP000815325"/>
    </source>
</evidence>
<accession>A0ABQ7H2J5</accession>
<sequence length="108" mass="11937">MVLALLRRGVGRVLNTQPKNTRSMADVYVPKPNTSMDHVFGDSSVRLPHNFEPPSMGKTFTLTVATLGIFFLPVWVLAYQDYQMADLQKRLQEAKAKKAAPAAADDSS</sequence>